<reference evidence="11 12" key="1">
    <citation type="journal article" date="2015" name="Environ. Microbiol.">
        <title>Genome analyses suggest the presence of polyploidy and recent human-driven expansions in eight global populations of the honeybee pathogen Nosema ceranae.</title>
        <authorList>
            <person name="Pelin A."/>
            <person name="Selman M."/>
            <person name="Aris-Brosou S."/>
            <person name="Farinelli L."/>
            <person name="Corradi N."/>
        </authorList>
    </citation>
    <scope>NUCLEOTIDE SEQUENCE [LARGE SCALE GENOMIC DNA]</scope>
    <source>
        <strain evidence="11 12">PA08 1199</strain>
    </source>
</reference>
<evidence type="ECO:0000256" key="8">
    <source>
        <dbReference type="ARBA" id="ARBA00023186"/>
    </source>
</evidence>
<dbReference type="FunFam" id="3.50.7.10:FF:000006">
    <property type="entry name" value="T-complex protein 1 subunit eta"/>
    <property type="match status" value="1"/>
</dbReference>
<dbReference type="PRINTS" id="PR00304">
    <property type="entry name" value="TCOMPLEXTCP1"/>
</dbReference>
<name>A0A0F9WEZ2_9MICR</name>
<comment type="subunit">
    <text evidence="4">Component of the T-complex protein 1 (TCP1) complex.</text>
</comment>
<sequence length="505" mass="56344">MNQLFIETEKIQDPREGKLQVISNIDTCVKISEILEPTLGPYGMDKLFTGENFLITNDGATILKKLNIVHPVGDFFVKMSESQDNEIGDGTTSVVIQAAAILNMLKPLIKEGLPLDEIYEELHKIKNLCLKELEHYKIEFSDDLLLSLAETSINSKNIRNVKKQFSKMILSAVQNVNGDLKMIGINKIPGGSISDSVLVNGIAFEKCFTYAGYEQQPKKILNPKICCINVELEWKAERENAEMKIESINEYKKVVNTEWNLIKEKLDSIIESGANVVLSSLPIGDYATQYFAKNNIFCAGRVSKDDLLRVTSAFGGVIVSSTNYLNNCLGTCAVFEERQIGKERFNYFEGKNANACTLILRGPGIEVLNEVERSVNDALNVIKVAIKHKEVVTGGGSVEMRLSKFLKEISVKYKDKKYFICKAISQSFEKIPFVLANNFGLDTTLTIPLLRKSFKNEKYTSGLGIRGVTDMQKQAVFEPLQTKINIIKTAFDVAATIITIDSTIV</sequence>
<dbReference type="AlphaFoldDB" id="A0A0F9WEZ2"/>
<dbReference type="Pfam" id="PF00118">
    <property type="entry name" value="Cpn60_TCP1"/>
    <property type="match status" value="1"/>
</dbReference>
<dbReference type="SUPFAM" id="SSF48592">
    <property type="entry name" value="GroEL equatorial domain-like"/>
    <property type="match status" value="1"/>
</dbReference>
<dbReference type="GO" id="GO:0140662">
    <property type="term" value="F:ATP-dependent protein folding chaperone"/>
    <property type="evidence" value="ECO:0007669"/>
    <property type="project" value="InterPro"/>
</dbReference>
<keyword evidence="8 10" id="KW-0143">Chaperone</keyword>
<comment type="subcellular location">
    <subcellularLocation>
        <location evidence="2">Cytoplasm</location>
    </subcellularLocation>
</comment>
<evidence type="ECO:0000256" key="4">
    <source>
        <dbReference type="ARBA" id="ARBA00011381"/>
    </source>
</evidence>
<dbReference type="PROSITE" id="PS00751">
    <property type="entry name" value="TCP1_2"/>
    <property type="match status" value="1"/>
</dbReference>
<dbReference type="RefSeq" id="XP_024331658.1">
    <property type="nucleotide sequence ID" value="XM_024476587.1"/>
</dbReference>
<dbReference type="Proteomes" id="UP000034350">
    <property type="component" value="Unassembled WGS sequence"/>
</dbReference>
<dbReference type="VEuPathDB" id="MicrosporidiaDB:NCER_100308"/>
<accession>A0A0F9WEZ2</accession>
<dbReference type="VEuPathDB" id="MicrosporidiaDB:AAJ76_900027955"/>
<dbReference type="InterPro" id="IPR002194">
    <property type="entry name" value="Chaperonin_TCP-1_CS"/>
</dbReference>
<dbReference type="VEuPathDB" id="MicrosporidiaDB:G9O61_00g014580"/>
<dbReference type="NCBIfam" id="TIGR02345">
    <property type="entry name" value="chap_CCT_eta"/>
    <property type="match status" value="1"/>
</dbReference>
<comment type="similarity">
    <text evidence="3 10">Belongs to the TCP-1 chaperonin family.</text>
</comment>
<evidence type="ECO:0000313" key="12">
    <source>
        <dbReference type="Proteomes" id="UP000034350"/>
    </source>
</evidence>
<dbReference type="Gene3D" id="3.50.7.10">
    <property type="entry name" value="GroEL"/>
    <property type="match status" value="1"/>
</dbReference>
<dbReference type="GeneID" id="36321542"/>
<dbReference type="GO" id="GO:0005524">
    <property type="term" value="F:ATP binding"/>
    <property type="evidence" value="ECO:0007669"/>
    <property type="project" value="UniProtKB-KW"/>
</dbReference>
<organism evidence="11 12">
    <name type="scientific">Vairimorpha ceranae</name>
    <dbReference type="NCBI Taxonomy" id="40302"/>
    <lineage>
        <taxon>Eukaryota</taxon>
        <taxon>Fungi</taxon>
        <taxon>Fungi incertae sedis</taxon>
        <taxon>Microsporidia</taxon>
        <taxon>Nosematidae</taxon>
        <taxon>Vairimorpha</taxon>
    </lineage>
</organism>
<dbReference type="InterPro" id="IPR027413">
    <property type="entry name" value="GROEL-like_equatorial_sf"/>
</dbReference>
<dbReference type="GO" id="GO:0016887">
    <property type="term" value="F:ATP hydrolysis activity"/>
    <property type="evidence" value="ECO:0007669"/>
    <property type="project" value="InterPro"/>
</dbReference>
<evidence type="ECO:0000256" key="5">
    <source>
        <dbReference type="ARBA" id="ARBA00022490"/>
    </source>
</evidence>
<gene>
    <name evidence="11" type="ORF">AAJ76_900027955</name>
</gene>
<dbReference type="SMR" id="A0A0F9WEZ2"/>
<evidence type="ECO:0000256" key="3">
    <source>
        <dbReference type="ARBA" id="ARBA00008020"/>
    </source>
</evidence>
<dbReference type="SUPFAM" id="SSF54849">
    <property type="entry name" value="GroEL-intermediate domain like"/>
    <property type="match status" value="1"/>
</dbReference>
<protein>
    <recommendedName>
        <fullName evidence="9">CCT-eta</fullName>
    </recommendedName>
</protein>
<dbReference type="Gene3D" id="1.10.560.10">
    <property type="entry name" value="GroEL-like equatorial domain"/>
    <property type="match status" value="1"/>
</dbReference>
<dbReference type="OrthoDB" id="10248520at2759"/>
<evidence type="ECO:0000256" key="1">
    <source>
        <dbReference type="ARBA" id="ARBA00002912"/>
    </source>
</evidence>
<evidence type="ECO:0000313" key="11">
    <source>
        <dbReference type="EMBL" id="KKO75916.1"/>
    </source>
</evidence>
<keyword evidence="6 10" id="KW-0547">Nucleotide-binding</keyword>
<keyword evidence="7 10" id="KW-0067">ATP-binding</keyword>
<dbReference type="InterPro" id="IPR002423">
    <property type="entry name" value="Cpn60/GroEL/TCP-1"/>
</dbReference>
<dbReference type="SUPFAM" id="SSF52029">
    <property type="entry name" value="GroEL apical domain-like"/>
    <property type="match status" value="1"/>
</dbReference>
<dbReference type="InterPro" id="IPR027409">
    <property type="entry name" value="GroEL-like_apical_dom_sf"/>
</dbReference>
<proteinExistence type="inferred from homology"/>
<dbReference type="EMBL" id="JPQZ01000009">
    <property type="protein sequence ID" value="KKO75916.1"/>
    <property type="molecule type" value="Genomic_DNA"/>
</dbReference>
<dbReference type="InterPro" id="IPR017998">
    <property type="entry name" value="Chaperone_TCP-1"/>
</dbReference>
<evidence type="ECO:0000256" key="6">
    <source>
        <dbReference type="ARBA" id="ARBA00022741"/>
    </source>
</evidence>
<evidence type="ECO:0000256" key="10">
    <source>
        <dbReference type="RuleBase" id="RU004187"/>
    </source>
</evidence>
<dbReference type="Gene3D" id="3.30.260.10">
    <property type="entry name" value="TCP-1-like chaperonin intermediate domain"/>
    <property type="match status" value="1"/>
</dbReference>
<evidence type="ECO:0000256" key="9">
    <source>
        <dbReference type="ARBA" id="ARBA00032221"/>
    </source>
</evidence>
<evidence type="ECO:0000256" key="7">
    <source>
        <dbReference type="ARBA" id="ARBA00022840"/>
    </source>
</evidence>
<dbReference type="InterPro" id="IPR027410">
    <property type="entry name" value="TCP-1-like_intermed_sf"/>
</dbReference>
<dbReference type="PROSITE" id="PS00995">
    <property type="entry name" value="TCP1_3"/>
    <property type="match status" value="1"/>
</dbReference>
<dbReference type="GO" id="GO:0051082">
    <property type="term" value="F:unfolded protein binding"/>
    <property type="evidence" value="ECO:0007669"/>
    <property type="project" value="InterPro"/>
</dbReference>
<evidence type="ECO:0000256" key="2">
    <source>
        <dbReference type="ARBA" id="ARBA00004496"/>
    </source>
</evidence>
<dbReference type="PANTHER" id="PTHR11353">
    <property type="entry name" value="CHAPERONIN"/>
    <property type="match status" value="1"/>
</dbReference>
<comment type="caution">
    <text evidence="11">The sequence shown here is derived from an EMBL/GenBank/DDBJ whole genome shotgun (WGS) entry which is preliminary data.</text>
</comment>
<keyword evidence="12" id="KW-1185">Reference proteome</keyword>
<dbReference type="GO" id="GO:0005832">
    <property type="term" value="C:chaperonin-containing T-complex"/>
    <property type="evidence" value="ECO:0007669"/>
    <property type="project" value="UniProtKB-ARBA"/>
</dbReference>
<dbReference type="InterPro" id="IPR012720">
    <property type="entry name" value="Chap_CCT_eta"/>
</dbReference>
<comment type="function">
    <text evidence="1">Molecular chaperone; assists the folding of proteins upon ATP hydrolysis.</text>
</comment>
<keyword evidence="5" id="KW-0963">Cytoplasm</keyword>